<evidence type="ECO:0000313" key="1">
    <source>
        <dbReference type="EMBL" id="DAE31051.1"/>
    </source>
</evidence>
<protein>
    <submittedName>
        <fullName evidence="1">Uncharacterized protein</fullName>
    </submittedName>
</protein>
<organism evidence="1">
    <name type="scientific">virus sp. ctML55</name>
    <dbReference type="NCBI Taxonomy" id="2827627"/>
    <lineage>
        <taxon>Viruses</taxon>
    </lineage>
</organism>
<reference evidence="1" key="1">
    <citation type="journal article" date="2021" name="Proc. Natl. Acad. Sci. U.S.A.">
        <title>A Catalog of Tens of Thousands of Viruses from Human Metagenomes Reveals Hidden Associations with Chronic Diseases.</title>
        <authorList>
            <person name="Tisza M.J."/>
            <person name="Buck C.B."/>
        </authorList>
    </citation>
    <scope>NUCLEOTIDE SEQUENCE</scope>
    <source>
        <strain evidence="1">CtML55</strain>
    </source>
</reference>
<name>A0A8S5RIQ6_9VIRU</name>
<dbReference type="EMBL" id="BK059105">
    <property type="protein sequence ID" value="DAE31051.1"/>
    <property type="molecule type" value="Genomic_DNA"/>
</dbReference>
<accession>A0A8S5RIQ6</accession>
<sequence length="107" mass="12336">MVNNLLLYGTPVMANPTKAYILMTQEPTEKMPKKWIKAIFTKPLVILKSIYFHIFGINQDLATTRLNICNTCPHKLQTSFGEVCEECGCILENKTRIEDEHCDLCKW</sequence>
<proteinExistence type="predicted"/>